<comment type="caution">
    <text evidence="2">The sequence shown here is derived from an EMBL/GenBank/DDBJ whole genome shotgun (WGS) entry which is preliminary data.</text>
</comment>
<feature type="non-terminal residue" evidence="2">
    <location>
        <position position="108"/>
    </location>
</feature>
<proteinExistence type="predicted"/>
<evidence type="ECO:0000313" key="3">
    <source>
        <dbReference type="Proteomes" id="UP000752696"/>
    </source>
</evidence>
<protein>
    <submittedName>
        <fullName evidence="2">Uncharacterized protein</fullName>
    </submittedName>
</protein>
<gene>
    <name evidence="2" type="ORF">MHI_LOCUS750898</name>
</gene>
<accession>A0A6V7HG80</accession>
<feature type="region of interest" description="Disordered" evidence="1">
    <location>
        <begin position="36"/>
        <end position="68"/>
    </location>
</feature>
<dbReference type="Proteomes" id="UP000752696">
    <property type="component" value="Unassembled WGS sequence"/>
</dbReference>
<evidence type="ECO:0000313" key="2">
    <source>
        <dbReference type="EMBL" id="CAD1477754.1"/>
    </source>
</evidence>
<dbReference type="AlphaFoldDB" id="A0A6V7HG80"/>
<keyword evidence="3" id="KW-1185">Reference proteome</keyword>
<evidence type="ECO:0000256" key="1">
    <source>
        <dbReference type="SAM" id="MobiDB-lite"/>
    </source>
</evidence>
<organism evidence="2 3">
    <name type="scientific">Heterotrigona itama</name>
    <dbReference type="NCBI Taxonomy" id="395501"/>
    <lineage>
        <taxon>Eukaryota</taxon>
        <taxon>Metazoa</taxon>
        <taxon>Ecdysozoa</taxon>
        <taxon>Arthropoda</taxon>
        <taxon>Hexapoda</taxon>
        <taxon>Insecta</taxon>
        <taxon>Pterygota</taxon>
        <taxon>Neoptera</taxon>
        <taxon>Endopterygota</taxon>
        <taxon>Hymenoptera</taxon>
        <taxon>Apocrita</taxon>
        <taxon>Aculeata</taxon>
        <taxon>Apoidea</taxon>
        <taxon>Anthophila</taxon>
        <taxon>Apidae</taxon>
        <taxon>Heterotrigona</taxon>
    </lineage>
</organism>
<sequence length="108" mass="12071">MVVYTVLRAISQPYVHDEQRISQQIEIVLDDATTADPRRQDFISPLESAEGTLPSPLPPPSPSHASYDGTELNRYVYVSQPLERGFETLSHSLFENVPLVLSPATVDY</sequence>
<reference evidence="2" key="1">
    <citation type="submission" date="2020-07" db="EMBL/GenBank/DDBJ databases">
        <authorList>
            <person name="Nazaruddin N."/>
        </authorList>
    </citation>
    <scope>NUCLEOTIDE SEQUENCE</scope>
</reference>
<name>A0A6V7HG80_9HYME</name>
<dbReference type="EMBL" id="CAJDYZ010010213">
    <property type="protein sequence ID" value="CAD1477754.1"/>
    <property type="molecule type" value="Genomic_DNA"/>
</dbReference>